<reference evidence="13" key="1">
    <citation type="journal article" date="2020" name="J Insects Food Feed">
        <title>The yellow mealworm (Tenebrio molitor) genome: a resource for the emerging insects as food and feed industry.</title>
        <authorList>
            <person name="Eriksson T."/>
            <person name="Andere A."/>
            <person name="Kelstrup H."/>
            <person name="Emery V."/>
            <person name="Picard C."/>
        </authorList>
    </citation>
    <scope>NUCLEOTIDE SEQUENCE</scope>
    <source>
        <strain evidence="13">Stoneville</strain>
        <tissue evidence="13">Whole head</tissue>
    </source>
</reference>
<gene>
    <name evidence="13" type="ORF">GEV33_002015</name>
</gene>
<evidence type="ECO:0000256" key="7">
    <source>
        <dbReference type="ARBA" id="ARBA00022918"/>
    </source>
</evidence>
<dbReference type="EMBL" id="JABDTM020010819">
    <property type="protein sequence ID" value="KAH0820776.1"/>
    <property type="molecule type" value="Genomic_DNA"/>
</dbReference>
<evidence type="ECO:0000256" key="9">
    <source>
        <dbReference type="ARBA" id="ARBA00023172"/>
    </source>
</evidence>
<comment type="caution">
    <text evidence="13">The sequence shown here is derived from an EMBL/GenBank/DDBJ whole genome shotgun (WGS) entry which is preliminary data.</text>
</comment>
<dbReference type="GO" id="GO:0015074">
    <property type="term" value="P:DNA integration"/>
    <property type="evidence" value="ECO:0007669"/>
    <property type="project" value="UniProtKB-KW"/>
</dbReference>
<keyword evidence="9" id="KW-0233">DNA recombination</keyword>
<evidence type="ECO:0000313" key="13">
    <source>
        <dbReference type="EMBL" id="KAH0820776.1"/>
    </source>
</evidence>
<keyword evidence="7" id="KW-0695">RNA-directed DNA polymerase</keyword>
<dbReference type="InterPro" id="IPR043502">
    <property type="entry name" value="DNA/RNA_pol_sf"/>
</dbReference>
<dbReference type="AlphaFoldDB" id="A0A8J6LPQ0"/>
<dbReference type="PANTHER" id="PTHR42648">
    <property type="entry name" value="TRANSPOSASE, PUTATIVE-RELATED"/>
    <property type="match status" value="1"/>
</dbReference>
<dbReference type="GO" id="GO:0046872">
    <property type="term" value="F:metal ion binding"/>
    <property type="evidence" value="ECO:0007669"/>
    <property type="project" value="UniProtKB-KW"/>
</dbReference>
<dbReference type="SUPFAM" id="SSF56672">
    <property type="entry name" value="DNA/RNA polymerases"/>
    <property type="match status" value="1"/>
</dbReference>
<evidence type="ECO:0000259" key="12">
    <source>
        <dbReference type="PROSITE" id="PS50994"/>
    </source>
</evidence>
<evidence type="ECO:0000256" key="1">
    <source>
        <dbReference type="ARBA" id="ARBA00022722"/>
    </source>
</evidence>
<reference evidence="13" key="2">
    <citation type="submission" date="2021-08" db="EMBL/GenBank/DDBJ databases">
        <authorList>
            <person name="Eriksson T."/>
        </authorList>
    </citation>
    <scope>NUCLEOTIDE SEQUENCE</scope>
    <source>
        <strain evidence="13">Stoneville</strain>
        <tissue evidence="13">Whole head</tissue>
    </source>
</reference>
<dbReference type="PANTHER" id="PTHR42648:SF11">
    <property type="entry name" value="TRANSPOSON TY4-P GAG-POL POLYPROTEIN"/>
    <property type="match status" value="1"/>
</dbReference>
<keyword evidence="10" id="KW-0511">Multifunctional enzyme</keyword>
<evidence type="ECO:0000256" key="6">
    <source>
        <dbReference type="ARBA" id="ARBA00022908"/>
    </source>
</evidence>
<keyword evidence="8" id="KW-0239">DNA-directed DNA polymerase</keyword>
<evidence type="ECO:0000256" key="2">
    <source>
        <dbReference type="ARBA" id="ARBA00022723"/>
    </source>
</evidence>
<dbReference type="Pfam" id="PF00665">
    <property type="entry name" value="rve"/>
    <property type="match status" value="1"/>
</dbReference>
<dbReference type="Pfam" id="PF14223">
    <property type="entry name" value="Retrotran_gag_2"/>
    <property type="match status" value="1"/>
</dbReference>
<dbReference type="GO" id="GO:0004519">
    <property type="term" value="F:endonuclease activity"/>
    <property type="evidence" value="ECO:0007669"/>
    <property type="project" value="UniProtKB-KW"/>
</dbReference>
<keyword evidence="4" id="KW-0378">Hydrolase</keyword>
<dbReference type="Proteomes" id="UP000719412">
    <property type="component" value="Unassembled WGS sequence"/>
</dbReference>
<dbReference type="GO" id="GO:0006310">
    <property type="term" value="P:DNA recombination"/>
    <property type="evidence" value="ECO:0007669"/>
    <property type="project" value="UniProtKB-KW"/>
</dbReference>
<evidence type="ECO:0000256" key="4">
    <source>
        <dbReference type="ARBA" id="ARBA00022801"/>
    </source>
</evidence>
<protein>
    <recommendedName>
        <fullName evidence="12">Integrase catalytic domain-containing protein</fullName>
    </recommendedName>
</protein>
<evidence type="ECO:0000256" key="3">
    <source>
        <dbReference type="ARBA" id="ARBA00022759"/>
    </source>
</evidence>
<dbReference type="GO" id="GO:0016787">
    <property type="term" value="F:hydrolase activity"/>
    <property type="evidence" value="ECO:0007669"/>
    <property type="project" value="UniProtKB-KW"/>
</dbReference>
<accession>A0A8J6LPQ0</accession>
<dbReference type="InterPro" id="IPR012337">
    <property type="entry name" value="RNaseH-like_sf"/>
</dbReference>
<evidence type="ECO:0000256" key="10">
    <source>
        <dbReference type="ARBA" id="ARBA00023268"/>
    </source>
</evidence>
<dbReference type="GO" id="GO:0042575">
    <property type="term" value="C:DNA polymerase complex"/>
    <property type="evidence" value="ECO:0007669"/>
    <property type="project" value="UniProtKB-ARBA"/>
</dbReference>
<dbReference type="GO" id="GO:0003887">
    <property type="term" value="F:DNA-directed DNA polymerase activity"/>
    <property type="evidence" value="ECO:0007669"/>
    <property type="project" value="UniProtKB-KW"/>
</dbReference>
<dbReference type="Gene3D" id="3.30.420.10">
    <property type="entry name" value="Ribonuclease H-like superfamily/Ribonuclease H"/>
    <property type="match status" value="1"/>
</dbReference>
<keyword evidence="14" id="KW-1185">Reference proteome</keyword>
<evidence type="ECO:0000256" key="5">
    <source>
        <dbReference type="ARBA" id="ARBA00022842"/>
    </source>
</evidence>
<keyword evidence="5" id="KW-0460">Magnesium</keyword>
<dbReference type="InterPro" id="IPR001584">
    <property type="entry name" value="Integrase_cat-core"/>
</dbReference>
<dbReference type="SUPFAM" id="SSF53098">
    <property type="entry name" value="Ribonuclease H-like"/>
    <property type="match status" value="1"/>
</dbReference>
<dbReference type="InterPro" id="IPR013103">
    <property type="entry name" value="RVT_2"/>
</dbReference>
<feature type="region of interest" description="Disordered" evidence="11">
    <location>
        <begin position="93"/>
        <end position="116"/>
    </location>
</feature>
<evidence type="ECO:0000256" key="8">
    <source>
        <dbReference type="ARBA" id="ARBA00022932"/>
    </source>
</evidence>
<dbReference type="PROSITE" id="PS50994">
    <property type="entry name" value="INTEGRASE"/>
    <property type="match status" value="1"/>
</dbReference>
<dbReference type="GO" id="GO:0003676">
    <property type="term" value="F:nucleic acid binding"/>
    <property type="evidence" value="ECO:0007669"/>
    <property type="project" value="InterPro"/>
</dbReference>
<dbReference type="Pfam" id="PF13976">
    <property type="entry name" value="gag_pre-integrs"/>
    <property type="match status" value="1"/>
</dbReference>
<keyword evidence="8" id="KW-0548">Nucleotidyltransferase</keyword>
<dbReference type="Pfam" id="PF07727">
    <property type="entry name" value="RVT_2"/>
    <property type="match status" value="1"/>
</dbReference>
<name>A0A8J6LPQ0_TENMO</name>
<dbReference type="GO" id="GO:0003964">
    <property type="term" value="F:RNA-directed DNA polymerase activity"/>
    <property type="evidence" value="ECO:0007669"/>
    <property type="project" value="UniProtKB-KW"/>
</dbReference>
<keyword evidence="3" id="KW-0255">Endonuclease</keyword>
<sequence length="849" mass="98965">MLLNTLILLKMKNGENMRDHIRNFFDVVDKLEEMELCIINVLLVILLLYSIPDEYESFRIAIETQEKLPQLEALKIKLLEEYEAQKRNSKKNVSDAMFINKNPGRPNQPKKSENSKTQRFKFAYHTYGKIDHMAKDCRSKLFKPKNPKTKPTELTRKAEVVMKLHIEHDKRWCLDSDETLYVPDLRSNLLSVAKMTEHGYEVIFRRNEAIVPNPDTGENVIVARRDKDMYYIDELSEESRVSQTRSQIPMSLEEWHERFGHLNENDLKNIIRKQKVDGIDIKADEALPICETCVKGKQTRKPFTRYFVTFIDDKSRWCEVHFMKKKSEVIEKYKEYKSLVEKKTEQKIKTVRSDNGTEYTSHYLKDFLKQEGIRHELTVEYTPQQNGVAERKNRSLVETASCLMIQSGLSASFWAEAILTANHIRNRDVTFTGRNQAENDFTGFIDEEIFKKNPENVIEFNVPETQKENKQTKVCDLEEDGETLVEEENGEEIPVIMKRGLGRPKKVLTGKRGRPRKLFNMIEANEQEVEPEEEEENHENEELHDILSEALSSPEAADWKKAMNAEYEALQRNKTWIIVDRPQRRKPSNRVDRRKARFVAKGFTQKPGIDFNETFAPVARLGSIRLFIAIAVELGLQVHQLDFTSAYLNGEIEEEVFMEVPSEFYDILNEKESRKFRGNKVCLIRKALYGLKQSGRQWYKKLDEKLKQQKLKPLNSDSCVYINKEDGNIVIVVIYVDDLMVASDNPRKLQRLKSELSKSFEMKDLGVTTPINPNEKLSKEMCPKTKEEKKAVEKLPYQSLVDFLMYLTVSTRPDIAHAGSMLSQFNTNFGEQHWGAAKRVLRYLLTQKI</sequence>
<organism evidence="13 14">
    <name type="scientific">Tenebrio molitor</name>
    <name type="common">Yellow mealworm beetle</name>
    <dbReference type="NCBI Taxonomy" id="7067"/>
    <lineage>
        <taxon>Eukaryota</taxon>
        <taxon>Metazoa</taxon>
        <taxon>Ecdysozoa</taxon>
        <taxon>Arthropoda</taxon>
        <taxon>Hexapoda</taxon>
        <taxon>Insecta</taxon>
        <taxon>Pterygota</taxon>
        <taxon>Neoptera</taxon>
        <taxon>Endopterygota</taxon>
        <taxon>Coleoptera</taxon>
        <taxon>Polyphaga</taxon>
        <taxon>Cucujiformia</taxon>
        <taxon>Tenebrionidae</taxon>
        <taxon>Tenebrio</taxon>
    </lineage>
</organism>
<keyword evidence="8" id="KW-0808">Transferase</keyword>
<evidence type="ECO:0000313" key="14">
    <source>
        <dbReference type="Proteomes" id="UP000719412"/>
    </source>
</evidence>
<dbReference type="InterPro" id="IPR036397">
    <property type="entry name" value="RNaseH_sf"/>
</dbReference>
<keyword evidence="6" id="KW-0229">DNA integration</keyword>
<dbReference type="InterPro" id="IPR039537">
    <property type="entry name" value="Retrotran_Ty1/copia-like"/>
</dbReference>
<keyword evidence="1" id="KW-0540">Nuclease</keyword>
<dbReference type="InterPro" id="IPR025724">
    <property type="entry name" value="GAG-pre-integrase_dom"/>
</dbReference>
<evidence type="ECO:0000256" key="11">
    <source>
        <dbReference type="SAM" id="MobiDB-lite"/>
    </source>
</evidence>
<proteinExistence type="predicted"/>
<feature type="domain" description="Integrase catalytic" evidence="12">
    <location>
        <begin position="245"/>
        <end position="454"/>
    </location>
</feature>
<keyword evidence="2" id="KW-0479">Metal-binding</keyword>